<dbReference type="STRING" id="56779.SAMN05421834_101334"/>
<dbReference type="InterPro" id="IPR037257">
    <property type="entry name" value="T2SS_E_N_sf"/>
</dbReference>
<dbReference type="SUPFAM" id="SSF52540">
    <property type="entry name" value="P-loop containing nucleoside triphosphate hydrolases"/>
    <property type="match status" value="1"/>
</dbReference>
<dbReference type="PROSITE" id="PS00662">
    <property type="entry name" value="T2SP_E"/>
    <property type="match status" value="1"/>
</dbReference>
<dbReference type="GO" id="GO:0005524">
    <property type="term" value="F:ATP binding"/>
    <property type="evidence" value="ECO:0007669"/>
    <property type="project" value="UniProtKB-KW"/>
</dbReference>
<dbReference type="Gene3D" id="3.40.50.300">
    <property type="entry name" value="P-loop containing nucleotide triphosphate hydrolases"/>
    <property type="match status" value="1"/>
</dbReference>
<sequence length="556" mass="63702">MQNFCEYLYKKYSFDQKIRNEIESKITEKGTKSLINYIKEENILSEKQLLQAVSVYFEIELFENSQVKVDKKIALKLDLSQSEKYRLLLLQKNEKIIIFGSIYPPDLFLKEKLKYQFKSSIKFYLMTEVEFNRVKNSIYNSYFQLDQQELLSDFGNFKKIDSRDIDSLKDLVDDAPVVKLLNKILTEAISLNASDIHLEKKKNYFKIRYRIDGILKSYYNLPVEIAAAVISRIKIISGMDITIRHLPQDGKLEFKFQNSNYDIRCSVIPTIYGEKAVLRLLLRSEKLLSVKELNLNSYNLKRFKNIFKYNSGIILLSGPTGSGKTTTLFSILNRLAAEKNNIITVENPVEYRLELLNQIEINNAQGLSFPVILRSILRQDPDIIMIGEIRDKETAEIAVRAAITGHLVLSTIHTIDSVSAVTRLIDMGIAPYLISSTLKAVVAQRLLRKLCPDCREKRKITREEINFIGEQKCKYVFQAVGCQNCSEGYLGRTAAAEVLLINKELRKLISQQADYELLKKAALTSGMLSLADSAFKKLKKGVTSSEEILRVIELNS</sequence>
<comment type="similarity">
    <text evidence="1">Belongs to the GSP E family.</text>
</comment>
<evidence type="ECO:0000313" key="5">
    <source>
        <dbReference type="EMBL" id="SIQ11917.1"/>
    </source>
</evidence>
<feature type="domain" description="Bacterial type II secretion system protein E" evidence="4">
    <location>
        <begin position="377"/>
        <end position="391"/>
    </location>
</feature>
<gene>
    <name evidence="5" type="ORF">SAMN05421834_101334</name>
</gene>
<dbReference type="EMBL" id="FTNC01000001">
    <property type="protein sequence ID" value="SIQ11917.1"/>
    <property type="molecule type" value="Genomic_DNA"/>
</dbReference>
<dbReference type="GO" id="GO:0016887">
    <property type="term" value="F:ATP hydrolysis activity"/>
    <property type="evidence" value="ECO:0007669"/>
    <property type="project" value="TreeGrafter"/>
</dbReference>
<keyword evidence="6" id="KW-1185">Reference proteome</keyword>
<accession>A0A1N6Q5U5</accession>
<dbReference type="GO" id="GO:0005886">
    <property type="term" value="C:plasma membrane"/>
    <property type="evidence" value="ECO:0007669"/>
    <property type="project" value="TreeGrafter"/>
</dbReference>
<evidence type="ECO:0000259" key="4">
    <source>
        <dbReference type="PROSITE" id="PS00662"/>
    </source>
</evidence>
<reference evidence="6" key="1">
    <citation type="submission" date="2017-01" db="EMBL/GenBank/DDBJ databases">
        <authorList>
            <person name="Varghese N."/>
            <person name="Submissions S."/>
        </authorList>
    </citation>
    <scope>NUCLEOTIDE SEQUENCE [LARGE SCALE GENOMIC DNA]</scope>
    <source>
        <strain evidence="6">ATCC 700103</strain>
    </source>
</reference>
<evidence type="ECO:0000313" key="6">
    <source>
        <dbReference type="Proteomes" id="UP000185669"/>
    </source>
</evidence>
<dbReference type="CDD" id="cd01129">
    <property type="entry name" value="PulE-GspE-like"/>
    <property type="match status" value="1"/>
</dbReference>
<dbReference type="AlphaFoldDB" id="A0A1N6Q5U5"/>
<dbReference type="PANTHER" id="PTHR30258">
    <property type="entry name" value="TYPE II SECRETION SYSTEM PROTEIN GSPE-RELATED"/>
    <property type="match status" value="1"/>
</dbReference>
<name>A0A1N6Q5U5_9FIRM</name>
<protein>
    <submittedName>
        <fullName evidence="5">Type IV pilus assembly protein PilB</fullName>
    </submittedName>
</protein>
<dbReference type="Proteomes" id="UP000185669">
    <property type="component" value="Unassembled WGS sequence"/>
</dbReference>
<dbReference type="PANTHER" id="PTHR30258:SF3">
    <property type="entry name" value="SLL1921 PROTEIN"/>
    <property type="match status" value="1"/>
</dbReference>
<proteinExistence type="inferred from homology"/>
<dbReference type="Gene3D" id="3.30.450.90">
    <property type="match status" value="1"/>
</dbReference>
<dbReference type="SUPFAM" id="SSF160246">
    <property type="entry name" value="EspE N-terminal domain-like"/>
    <property type="match status" value="1"/>
</dbReference>
<evidence type="ECO:0000256" key="1">
    <source>
        <dbReference type="ARBA" id="ARBA00006611"/>
    </source>
</evidence>
<dbReference type="InterPro" id="IPR001482">
    <property type="entry name" value="T2SS/T4SS_dom"/>
</dbReference>
<dbReference type="RefSeq" id="WP_076543685.1">
    <property type="nucleotide sequence ID" value="NZ_FTNC01000001.1"/>
</dbReference>
<organism evidence="5 6">
    <name type="scientific">Halanaerobium kushneri</name>
    <dbReference type="NCBI Taxonomy" id="56779"/>
    <lineage>
        <taxon>Bacteria</taxon>
        <taxon>Bacillati</taxon>
        <taxon>Bacillota</taxon>
        <taxon>Clostridia</taxon>
        <taxon>Halanaerobiales</taxon>
        <taxon>Halanaerobiaceae</taxon>
        <taxon>Halanaerobium</taxon>
    </lineage>
</organism>
<keyword evidence="3" id="KW-0067">ATP-binding</keyword>
<dbReference type="Pfam" id="PF00437">
    <property type="entry name" value="T2SSE"/>
    <property type="match status" value="1"/>
</dbReference>
<evidence type="ECO:0000256" key="2">
    <source>
        <dbReference type="ARBA" id="ARBA00022741"/>
    </source>
</evidence>
<evidence type="ECO:0000256" key="3">
    <source>
        <dbReference type="ARBA" id="ARBA00022840"/>
    </source>
</evidence>
<keyword evidence="2" id="KW-0547">Nucleotide-binding</keyword>
<dbReference type="OrthoDB" id="9808272at2"/>
<dbReference type="InterPro" id="IPR027417">
    <property type="entry name" value="P-loop_NTPase"/>
</dbReference>